<feature type="region of interest" description="Disordered" evidence="1">
    <location>
        <begin position="40"/>
        <end position="59"/>
    </location>
</feature>
<evidence type="ECO:0000256" key="1">
    <source>
        <dbReference type="SAM" id="MobiDB-lite"/>
    </source>
</evidence>
<keyword evidence="3" id="KW-1185">Reference proteome</keyword>
<dbReference type="Proteomes" id="UP000683000">
    <property type="component" value="Unassembled WGS sequence"/>
</dbReference>
<evidence type="ECO:0000313" key="2">
    <source>
        <dbReference type="EMBL" id="KAG6370297.1"/>
    </source>
</evidence>
<evidence type="ECO:0000313" key="3">
    <source>
        <dbReference type="Proteomes" id="UP000683000"/>
    </source>
</evidence>
<comment type="caution">
    <text evidence="2">The sequence shown here is derived from an EMBL/GenBank/DDBJ whole genome shotgun (WGS) entry which is preliminary data.</text>
</comment>
<reference evidence="2" key="1">
    <citation type="submission" date="2021-03" db="EMBL/GenBank/DDBJ databases">
        <title>Evolutionary innovations through gain and loss of genes in the ectomycorrhizal Boletales.</title>
        <authorList>
            <person name="Wu G."/>
            <person name="Miyauchi S."/>
            <person name="Morin E."/>
            <person name="Yang Z.-L."/>
            <person name="Xu J."/>
            <person name="Martin F.M."/>
        </authorList>
    </citation>
    <scope>NUCLEOTIDE SEQUENCE</scope>
    <source>
        <strain evidence="2">BR01</strain>
    </source>
</reference>
<organism evidence="2 3">
    <name type="scientific">Boletus reticuloceps</name>
    <dbReference type="NCBI Taxonomy" id="495285"/>
    <lineage>
        <taxon>Eukaryota</taxon>
        <taxon>Fungi</taxon>
        <taxon>Dikarya</taxon>
        <taxon>Basidiomycota</taxon>
        <taxon>Agaricomycotina</taxon>
        <taxon>Agaricomycetes</taxon>
        <taxon>Agaricomycetidae</taxon>
        <taxon>Boletales</taxon>
        <taxon>Boletineae</taxon>
        <taxon>Boletaceae</taxon>
        <taxon>Boletoideae</taxon>
        <taxon>Boletus</taxon>
    </lineage>
</organism>
<name>A0A8I2YEB7_9AGAM</name>
<protein>
    <submittedName>
        <fullName evidence="2">Uncharacterized protein</fullName>
    </submittedName>
</protein>
<dbReference type="AlphaFoldDB" id="A0A8I2YEB7"/>
<feature type="region of interest" description="Disordered" evidence="1">
    <location>
        <begin position="1"/>
        <end position="32"/>
    </location>
</feature>
<gene>
    <name evidence="2" type="ORF">JVT61DRAFT_12248</name>
</gene>
<sequence>MSWKESWGHEPPGWQSRSTHPPIEVPVISPAPDIRDVFSGGRQTMSMGDESDWADEDEGIPEFAGGIGPDAWEWDDEFKCELLVSYARVPDSIGNVATSEESQRCWQVFACSWTRRDIAWSA</sequence>
<feature type="compositionally biased region" description="Acidic residues" evidence="1">
    <location>
        <begin position="49"/>
        <end position="59"/>
    </location>
</feature>
<proteinExistence type="predicted"/>
<dbReference type="EMBL" id="JAGFBS010000054">
    <property type="protein sequence ID" value="KAG6370297.1"/>
    <property type="molecule type" value="Genomic_DNA"/>
</dbReference>
<accession>A0A8I2YEB7</accession>
<dbReference type="OrthoDB" id="504170at2759"/>